<comment type="subcellular location">
    <subcellularLocation>
        <location evidence="1 10">Cell membrane</location>
        <topology evidence="1 10">Multi-pass membrane protein</topology>
    </subcellularLocation>
</comment>
<reference evidence="11 12" key="1">
    <citation type="submission" date="2013-09" db="EMBL/GenBank/DDBJ databases">
        <title>Draft Genome Sequence of five Lactobacillus helveticus strains CIRM-BIA 101T, 103, 104, 951 and 953 isolated from milk product.</title>
        <authorList>
            <person name="Valence F."/>
            <person name="Chuat V."/>
            <person name="Ma L."/>
            <person name="Creno S."/>
            <person name="Falentin H."/>
            <person name="Lortal S."/>
            <person name="Bizet C."/>
            <person name="Clermont D."/>
            <person name="Loux V."/>
            <person name="Bouchier C."/>
            <person name="Cousin S."/>
        </authorList>
    </citation>
    <scope>NUCLEOTIDE SEQUENCE [LARGE SCALE GENOMIC DNA]</scope>
    <source>
        <strain evidence="11 12">CIRM-BIA 953</strain>
    </source>
</reference>
<feature type="transmembrane region" description="Helical" evidence="10">
    <location>
        <begin position="65"/>
        <end position="83"/>
    </location>
</feature>
<keyword evidence="7 10" id="KW-1133">Transmembrane helix</keyword>
<sequence>MYVCIGGSALYNLIMTLLIIVSILIVIATMMQPQKQQDALNALSGGAVFSGQTKKRGFEAFMEKVTAVLLVLFFVFAIILAYMSTK</sequence>
<dbReference type="GO" id="GO:0043952">
    <property type="term" value="P:protein transport by the Sec complex"/>
    <property type="evidence" value="ECO:0007669"/>
    <property type="project" value="TreeGrafter"/>
</dbReference>
<evidence type="ECO:0000256" key="2">
    <source>
        <dbReference type="ARBA" id="ARBA00008445"/>
    </source>
</evidence>
<keyword evidence="5 10" id="KW-0812">Transmembrane</keyword>
<proteinExistence type="inferred from homology"/>
<gene>
    <name evidence="11" type="ORF">LHCIRMBIA953_00444</name>
</gene>
<keyword evidence="8 10" id="KW-0811">Translocation</keyword>
<keyword evidence="4 10" id="KW-1003">Cell membrane</keyword>
<evidence type="ECO:0000256" key="8">
    <source>
        <dbReference type="ARBA" id="ARBA00023010"/>
    </source>
</evidence>
<organism evidence="11 12">
    <name type="scientific">Lactobacillus helveticus CIRM-BIA 953</name>
    <dbReference type="NCBI Taxonomy" id="1226335"/>
    <lineage>
        <taxon>Bacteria</taxon>
        <taxon>Bacillati</taxon>
        <taxon>Bacillota</taxon>
        <taxon>Bacilli</taxon>
        <taxon>Lactobacillales</taxon>
        <taxon>Lactobacillaceae</taxon>
        <taxon>Lactobacillus</taxon>
    </lineage>
</organism>
<dbReference type="PANTHER" id="PTHR34182:SF1">
    <property type="entry name" value="PROTEIN-EXPORT MEMBRANE PROTEIN SECG"/>
    <property type="match status" value="1"/>
</dbReference>
<dbReference type="Proteomes" id="UP000017243">
    <property type="component" value="Unassembled WGS sequence"/>
</dbReference>
<evidence type="ECO:0000256" key="5">
    <source>
        <dbReference type="ARBA" id="ARBA00022692"/>
    </source>
</evidence>
<evidence type="ECO:0000256" key="3">
    <source>
        <dbReference type="ARBA" id="ARBA00022448"/>
    </source>
</evidence>
<evidence type="ECO:0000256" key="7">
    <source>
        <dbReference type="ARBA" id="ARBA00022989"/>
    </source>
</evidence>
<keyword evidence="6 10" id="KW-0653">Protein transport</keyword>
<evidence type="ECO:0000256" key="9">
    <source>
        <dbReference type="ARBA" id="ARBA00023136"/>
    </source>
</evidence>
<dbReference type="PRINTS" id="PR01651">
    <property type="entry name" value="SECGEXPORT"/>
</dbReference>
<keyword evidence="9 10" id="KW-0472">Membrane</keyword>
<evidence type="ECO:0000313" key="12">
    <source>
        <dbReference type="Proteomes" id="UP000017243"/>
    </source>
</evidence>
<dbReference type="AlphaFoldDB" id="U4QNC5"/>
<protein>
    <recommendedName>
        <fullName evidence="10">Protein-export membrane protein SecG</fullName>
    </recommendedName>
</protein>
<comment type="caution">
    <text evidence="11">The sequence shown here is derived from an EMBL/GenBank/DDBJ whole genome shotgun (WGS) entry which is preliminary data.</text>
</comment>
<dbReference type="GO" id="GO:0065002">
    <property type="term" value="P:intracellular protein transmembrane transport"/>
    <property type="evidence" value="ECO:0007669"/>
    <property type="project" value="TreeGrafter"/>
</dbReference>
<dbReference type="InterPro" id="IPR004692">
    <property type="entry name" value="SecG"/>
</dbReference>
<evidence type="ECO:0000256" key="6">
    <source>
        <dbReference type="ARBA" id="ARBA00022927"/>
    </source>
</evidence>
<comment type="function">
    <text evidence="10">Involved in protein export. Participates in an early event of protein translocation.</text>
</comment>
<dbReference type="GO" id="GO:0005886">
    <property type="term" value="C:plasma membrane"/>
    <property type="evidence" value="ECO:0007669"/>
    <property type="project" value="UniProtKB-SubCell"/>
</dbReference>
<dbReference type="GO" id="GO:0015450">
    <property type="term" value="F:protein-transporting ATPase activity"/>
    <property type="evidence" value="ECO:0007669"/>
    <property type="project" value="UniProtKB-UniRule"/>
</dbReference>
<dbReference type="PANTHER" id="PTHR34182">
    <property type="entry name" value="PROTEIN-EXPORT MEMBRANE PROTEIN SECG"/>
    <property type="match status" value="1"/>
</dbReference>
<evidence type="ECO:0000313" key="11">
    <source>
        <dbReference type="EMBL" id="CDI43854.1"/>
    </source>
</evidence>
<name>U4QNC5_LACHE</name>
<dbReference type="GO" id="GO:0009306">
    <property type="term" value="P:protein secretion"/>
    <property type="evidence" value="ECO:0007669"/>
    <property type="project" value="UniProtKB-UniRule"/>
</dbReference>
<dbReference type="Pfam" id="PF03840">
    <property type="entry name" value="SecG"/>
    <property type="match status" value="1"/>
</dbReference>
<dbReference type="EMBL" id="CBUH010000201">
    <property type="protein sequence ID" value="CDI43854.1"/>
    <property type="molecule type" value="Genomic_DNA"/>
</dbReference>
<feature type="transmembrane region" description="Helical" evidence="10">
    <location>
        <begin position="12"/>
        <end position="31"/>
    </location>
</feature>
<comment type="similarity">
    <text evidence="2 10">Belongs to the SecG family.</text>
</comment>
<evidence type="ECO:0000256" key="10">
    <source>
        <dbReference type="RuleBase" id="RU365087"/>
    </source>
</evidence>
<evidence type="ECO:0000256" key="4">
    <source>
        <dbReference type="ARBA" id="ARBA00022475"/>
    </source>
</evidence>
<dbReference type="NCBIfam" id="TIGR00810">
    <property type="entry name" value="secG"/>
    <property type="match status" value="1"/>
</dbReference>
<evidence type="ECO:0000256" key="1">
    <source>
        <dbReference type="ARBA" id="ARBA00004651"/>
    </source>
</evidence>
<accession>U4QNC5</accession>
<keyword evidence="3 10" id="KW-0813">Transport</keyword>